<evidence type="ECO:0000256" key="2">
    <source>
        <dbReference type="ARBA" id="ARBA00023125"/>
    </source>
</evidence>
<dbReference type="AlphaFoldDB" id="A0A5E7MC11"/>
<evidence type="ECO:0000256" key="3">
    <source>
        <dbReference type="ARBA" id="ARBA00023163"/>
    </source>
</evidence>
<dbReference type="Gene3D" id="1.10.10.10">
    <property type="entry name" value="Winged helix-like DNA-binding domain superfamily/Winged helix DNA-binding domain"/>
    <property type="match status" value="1"/>
</dbReference>
<evidence type="ECO:0000313" key="5">
    <source>
        <dbReference type="EMBL" id="VVP22143.1"/>
    </source>
</evidence>
<dbReference type="SUPFAM" id="SSF52540">
    <property type="entry name" value="P-loop containing nucleoside triphosphate hydrolases"/>
    <property type="match status" value="1"/>
</dbReference>
<dbReference type="Pfam" id="PF17874">
    <property type="entry name" value="TPR_MalT"/>
    <property type="match status" value="1"/>
</dbReference>
<gene>
    <name evidence="5" type="primary">malT_4</name>
    <name evidence="5" type="ORF">PS862_03912</name>
</gene>
<dbReference type="OrthoDB" id="1123107at2"/>
<dbReference type="CDD" id="cd06170">
    <property type="entry name" value="LuxR_C_like"/>
    <property type="match status" value="1"/>
</dbReference>
<keyword evidence="2" id="KW-0238">DNA-binding</keyword>
<dbReference type="InterPro" id="IPR011990">
    <property type="entry name" value="TPR-like_helical_dom_sf"/>
</dbReference>
<organism evidence="5 6">
    <name type="scientific">Pseudomonas fluorescens</name>
    <dbReference type="NCBI Taxonomy" id="294"/>
    <lineage>
        <taxon>Bacteria</taxon>
        <taxon>Pseudomonadati</taxon>
        <taxon>Pseudomonadota</taxon>
        <taxon>Gammaproteobacteria</taxon>
        <taxon>Pseudomonadales</taxon>
        <taxon>Pseudomonadaceae</taxon>
        <taxon>Pseudomonas</taxon>
    </lineage>
</organism>
<dbReference type="PRINTS" id="PR00038">
    <property type="entry name" value="HTHLUXR"/>
</dbReference>
<dbReference type="Gene3D" id="1.25.40.10">
    <property type="entry name" value="Tetratricopeptide repeat domain"/>
    <property type="match status" value="1"/>
</dbReference>
<dbReference type="InterPro" id="IPR027417">
    <property type="entry name" value="P-loop_NTPase"/>
</dbReference>
<name>A0A5E7MC11_PSEFL</name>
<keyword evidence="3" id="KW-0804">Transcription</keyword>
<dbReference type="SUPFAM" id="SSF46894">
    <property type="entry name" value="C-terminal effector domain of the bipartite response regulators"/>
    <property type="match status" value="1"/>
</dbReference>
<dbReference type="PANTHER" id="PTHR44688:SF16">
    <property type="entry name" value="DNA-BINDING TRANSCRIPTIONAL ACTIVATOR DEVR_DOSR"/>
    <property type="match status" value="1"/>
</dbReference>
<dbReference type="InterPro" id="IPR059106">
    <property type="entry name" value="WHD_MalT"/>
</dbReference>
<keyword evidence="1" id="KW-0805">Transcription regulation</keyword>
<feature type="domain" description="HTH luxR-type" evidence="4">
    <location>
        <begin position="843"/>
        <end position="908"/>
    </location>
</feature>
<sequence length="910" mass="102420">MPNPPLGSKLHLPADRVLQLIPDTKVIPPRGARQLMPRAALMSRLMEARRQRCVAIQGPAGSGKTSTLLSWRRELIAIDFDVAWLSLTGEDNEPARLTSCLLASVAEVDAALAREATLLFGEGGGELALEHWIIVLLQAIAGHANDLVLMIDDVHHLNDPDIFKLLGWLLDYAPPNLHLVLGTRSTLPATLPLARLRTQDQLTEYDLRDLRFTVEESERYLRQFGEISHHDAEVLHDLTDGWVAGLQLFAIDLKSRHGSGFSRMQVRGASAFAQYFEQEVLVHLPLADRQLLTHSSICNRFTAPLCARLVGKPHAIAGMMSQLTRLDSDNLFITQIKSHDRETWYRLHPLLREVLRDHLSRQPEEEQKKLHGLARDWLFEQGHIDEAVRHAVLAGDFQIAAEMVEACAHELMARGSLSQLPNLLRKLPQEQMRERYSLQLVMAQLQLHAHNFAEGQQILDHLEAQQHRLNTQQRQGLLVTRGTLAMQRDLTEAAWSLAPELEAIPDDADDLILTGRASILAWLYLFSGDHTRVREIIQHSDRPNTSPRRTLIGRCIHGVSLVHEGRISEAENILRNTLEEAKPHGNSAAVAGHAAAAFLASLLYEQNNLADVCQLLEPRLDILERISLPNIVLHSLLALSRAYWLKGEQTQALVYLDRLKQYAQRYDLGRLLAWALYVRMRWHLEKYQTSQAEVLLTELQALADTNAGILRGTPLIIHLLAMRAAVEMSLYQREFGQAIQQIAPLITLCESARHWQLVAIVRLQLSMAEKGRGHDEQALEQLMEVLREGHRLGLVRSLLDVAPQLPRMLNDLLQASALDPVLAFYAQRLIAAARPTENAERKVASPIASLSERETEVLQLMAQAMTNKKIARTLGVSPETVKWHIKNLFAKLNVAGRVEAIAKWRDLNID</sequence>
<protein>
    <submittedName>
        <fullName evidence="5">HTH-type transcriptional regulator MalT</fullName>
    </submittedName>
</protein>
<dbReference type="Pfam" id="PF00196">
    <property type="entry name" value="GerE"/>
    <property type="match status" value="1"/>
</dbReference>
<proteinExistence type="predicted"/>
<dbReference type="SMART" id="SM00421">
    <property type="entry name" value="HTH_LUXR"/>
    <property type="match status" value="1"/>
</dbReference>
<dbReference type="InterPro" id="IPR016032">
    <property type="entry name" value="Sig_transdc_resp-reg_C-effctor"/>
</dbReference>
<dbReference type="GO" id="GO:0006355">
    <property type="term" value="P:regulation of DNA-templated transcription"/>
    <property type="evidence" value="ECO:0007669"/>
    <property type="project" value="InterPro"/>
</dbReference>
<dbReference type="SUPFAM" id="SSF48452">
    <property type="entry name" value="TPR-like"/>
    <property type="match status" value="1"/>
</dbReference>
<dbReference type="GO" id="GO:0003677">
    <property type="term" value="F:DNA binding"/>
    <property type="evidence" value="ECO:0007669"/>
    <property type="project" value="UniProtKB-KW"/>
</dbReference>
<dbReference type="Gene3D" id="3.40.50.300">
    <property type="entry name" value="P-loop containing nucleotide triphosphate hydrolases"/>
    <property type="match status" value="1"/>
</dbReference>
<dbReference type="Proteomes" id="UP000385207">
    <property type="component" value="Unassembled WGS sequence"/>
</dbReference>
<reference evidence="5 6" key="1">
    <citation type="submission" date="2019-09" db="EMBL/GenBank/DDBJ databases">
        <authorList>
            <person name="Chandra G."/>
            <person name="Truman W A."/>
        </authorList>
    </citation>
    <scope>NUCLEOTIDE SEQUENCE [LARGE SCALE GENOMIC DNA]</scope>
    <source>
        <strain evidence="5">PS862</strain>
    </source>
</reference>
<dbReference type="EMBL" id="CABVII010000018">
    <property type="protein sequence ID" value="VVP22143.1"/>
    <property type="molecule type" value="Genomic_DNA"/>
</dbReference>
<evidence type="ECO:0000256" key="1">
    <source>
        <dbReference type="ARBA" id="ARBA00023015"/>
    </source>
</evidence>
<dbReference type="InterPro" id="IPR041617">
    <property type="entry name" value="TPR_MalT"/>
</dbReference>
<dbReference type="Pfam" id="PF25873">
    <property type="entry name" value="WHD_MalT"/>
    <property type="match status" value="1"/>
</dbReference>
<evidence type="ECO:0000259" key="4">
    <source>
        <dbReference type="PROSITE" id="PS50043"/>
    </source>
</evidence>
<dbReference type="PANTHER" id="PTHR44688">
    <property type="entry name" value="DNA-BINDING TRANSCRIPTIONAL ACTIVATOR DEVR_DOSR"/>
    <property type="match status" value="1"/>
</dbReference>
<dbReference type="RefSeq" id="WP_150784584.1">
    <property type="nucleotide sequence ID" value="NZ_CABVII010000018.1"/>
</dbReference>
<dbReference type="PROSITE" id="PS50043">
    <property type="entry name" value="HTH_LUXR_2"/>
    <property type="match status" value="1"/>
</dbReference>
<dbReference type="InterPro" id="IPR000792">
    <property type="entry name" value="Tscrpt_reg_LuxR_C"/>
</dbReference>
<evidence type="ECO:0000313" key="6">
    <source>
        <dbReference type="Proteomes" id="UP000385207"/>
    </source>
</evidence>
<dbReference type="InterPro" id="IPR036388">
    <property type="entry name" value="WH-like_DNA-bd_sf"/>
</dbReference>
<accession>A0A5E7MC11</accession>